<keyword evidence="4" id="KW-0998">Cell outer membrane</keyword>
<comment type="subcellular location">
    <subcellularLocation>
        <location evidence="1">Cell outer membrane</location>
    </subcellularLocation>
</comment>
<dbReference type="InterPro" id="IPR011250">
    <property type="entry name" value="OMP/PagP_B-barrel"/>
</dbReference>
<evidence type="ECO:0000259" key="7">
    <source>
        <dbReference type="Pfam" id="PF13505"/>
    </source>
</evidence>
<proteinExistence type="inferred from homology"/>
<feature type="chain" id="PRO_5007179003" description="Outer membrane protein beta-barrel domain-containing protein" evidence="6">
    <location>
        <begin position="23"/>
        <end position="243"/>
    </location>
</feature>
<evidence type="ECO:0000256" key="2">
    <source>
        <dbReference type="ARBA" id="ARBA00022729"/>
    </source>
</evidence>
<protein>
    <recommendedName>
        <fullName evidence="7">Outer membrane protein beta-barrel domain-containing protein</fullName>
    </recommendedName>
</protein>
<evidence type="ECO:0000256" key="6">
    <source>
        <dbReference type="SAM" id="SignalP"/>
    </source>
</evidence>
<dbReference type="Proteomes" id="UP000057737">
    <property type="component" value="Unassembled WGS sequence"/>
</dbReference>
<feature type="signal peptide" evidence="6">
    <location>
        <begin position="1"/>
        <end position="22"/>
    </location>
</feature>
<evidence type="ECO:0000313" key="8">
    <source>
        <dbReference type="EMBL" id="KWV54681.1"/>
    </source>
</evidence>
<keyword evidence="2 6" id="KW-0732">Signal</keyword>
<comment type="caution">
    <text evidence="8">The sequence shown here is derived from an EMBL/GenBank/DDBJ whole genome shotgun (WGS) entry which is preliminary data.</text>
</comment>
<dbReference type="InterPro" id="IPR027385">
    <property type="entry name" value="Beta-barrel_OMP"/>
</dbReference>
<organism evidence="8 9">
    <name type="scientific">Bradyrhizobium macuxiense</name>
    <dbReference type="NCBI Taxonomy" id="1755647"/>
    <lineage>
        <taxon>Bacteria</taxon>
        <taxon>Pseudomonadati</taxon>
        <taxon>Pseudomonadota</taxon>
        <taxon>Alphaproteobacteria</taxon>
        <taxon>Hyphomicrobiales</taxon>
        <taxon>Nitrobacteraceae</taxon>
        <taxon>Bradyrhizobium</taxon>
    </lineage>
</organism>
<sequence>MKNFLLLTASIIALNAAAPAFAADLAAQPVFTKAPPPLVLPPAIYDWTGLYIGVNGGWGSSNNCWDLSAITPEGCHDASGATVGGQAGYRWQIFNVLYGVEAQGNWANFSGSNISAVFPMDSNRTRIDAFGLLTGQIGYAFNNVLLFAKGGAAVTSNSYQISLAATGAEFARSNNLRWGGALGAGLEVGFAPSWSFGVEYDHLFMQNNDIIFPSAGGSSDRIRQDVDLVTVRLNYKFGPGFTR</sequence>
<evidence type="ECO:0000256" key="5">
    <source>
        <dbReference type="ARBA" id="ARBA00038306"/>
    </source>
</evidence>
<dbReference type="GO" id="GO:0009279">
    <property type="term" value="C:cell outer membrane"/>
    <property type="evidence" value="ECO:0007669"/>
    <property type="project" value="UniProtKB-SubCell"/>
</dbReference>
<comment type="similarity">
    <text evidence="5">Belongs to the Omp25/RopB family.</text>
</comment>
<feature type="domain" description="Outer membrane protein beta-barrel" evidence="7">
    <location>
        <begin position="44"/>
        <end position="237"/>
    </location>
</feature>
<keyword evidence="9" id="KW-1185">Reference proteome</keyword>
<dbReference type="AlphaFoldDB" id="A0A125Q8M7"/>
<dbReference type="Gene3D" id="2.40.160.20">
    <property type="match status" value="1"/>
</dbReference>
<dbReference type="OrthoDB" id="8016903at2"/>
<gene>
    <name evidence="8" type="ORF">AS156_06845</name>
</gene>
<dbReference type="PANTHER" id="PTHR34001:SF3">
    <property type="entry name" value="BLL7405 PROTEIN"/>
    <property type="match status" value="1"/>
</dbReference>
<reference evidence="8 9" key="1">
    <citation type="submission" date="2015-11" db="EMBL/GenBank/DDBJ databases">
        <title>Draft Genome Sequence of the Strain BR 10303 (Bradyrhizobium sp.) isolated from nodules of Centrolobium paraense.</title>
        <authorList>
            <person name="Zelli J.E."/>
            <person name="Simoes-Araujo J.L."/>
            <person name="Barauna A.C."/>
            <person name="Silva K."/>
        </authorList>
    </citation>
    <scope>NUCLEOTIDE SEQUENCE [LARGE SCALE GENOMIC DNA]</scope>
    <source>
        <strain evidence="8 9">BR 10303</strain>
    </source>
</reference>
<evidence type="ECO:0000313" key="9">
    <source>
        <dbReference type="Proteomes" id="UP000057737"/>
    </source>
</evidence>
<dbReference type="SUPFAM" id="SSF56925">
    <property type="entry name" value="OMPA-like"/>
    <property type="match status" value="1"/>
</dbReference>
<dbReference type="RefSeq" id="WP_066507805.1">
    <property type="nucleotide sequence ID" value="NZ_LNCU01000070.1"/>
</dbReference>
<evidence type="ECO:0000256" key="1">
    <source>
        <dbReference type="ARBA" id="ARBA00004442"/>
    </source>
</evidence>
<dbReference type="Pfam" id="PF13505">
    <property type="entry name" value="OMP_b-brl"/>
    <property type="match status" value="1"/>
</dbReference>
<dbReference type="EMBL" id="LNCU01000070">
    <property type="protein sequence ID" value="KWV54681.1"/>
    <property type="molecule type" value="Genomic_DNA"/>
</dbReference>
<dbReference type="InterPro" id="IPR051692">
    <property type="entry name" value="OMP-like"/>
</dbReference>
<accession>A0A125Q8M7</accession>
<evidence type="ECO:0000256" key="4">
    <source>
        <dbReference type="ARBA" id="ARBA00023237"/>
    </source>
</evidence>
<keyword evidence="3" id="KW-0472">Membrane</keyword>
<name>A0A125Q8M7_9BRAD</name>
<evidence type="ECO:0000256" key="3">
    <source>
        <dbReference type="ARBA" id="ARBA00023136"/>
    </source>
</evidence>
<dbReference type="PANTHER" id="PTHR34001">
    <property type="entry name" value="BLL7405 PROTEIN"/>
    <property type="match status" value="1"/>
</dbReference>